<name>A0A2P2LNU0_RHIMU</name>
<evidence type="ECO:0000313" key="1">
    <source>
        <dbReference type="EMBL" id="MBX19638.1"/>
    </source>
</evidence>
<organism evidence="1">
    <name type="scientific">Rhizophora mucronata</name>
    <name type="common">Asiatic mangrove</name>
    <dbReference type="NCBI Taxonomy" id="61149"/>
    <lineage>
        <taxon>Eukaryota</taxon>
        <taxon>Viridiplantae</taxon>
        <taxon>Streptophyta</taxon>
        <taxon>Embryophyta</taxon>
        <taxon>Tracheophyta</taxon>
        <taxon>Spermatophyta</taxon>
        <taxon>Magnoliopsida</taxon>
        <taxon>eudicotyledons</taxon>
        <taxon>Gunneridae</taxon>
        <taxon>Pentapetalae</taxon>
        <taxon>rosids</taxon>
        <taxon>fabids</taxon>
        <taxon>Malpighiales</taxon>
        <taxon>Rhizophoraceae</taxon>
        <taxon>Rhizophora</taxon>
    </lineage>
</organism>
<dbReference type="AlphaFoldDB" id="A0A2P2LNU0"/>
<accession>A0A2P2LNU0</accession>
<dbReference type="EMBL" id="GGEC01039154">
    <property type="protein sequence ID" value="MBX19638.1"/>
    <property type="molecule type" value="Transcribed_RNA"/>
</dbReference>
<protein>
    <submittedName>
        <fullName evidence="1">Uncharacterized protein</fullName>
    </submittedName>
</protein>
<reference evidence="1" key="1">
    <citation type="submission" date="2018-02" db="EMBL/GenBank/DDBJ databases">
        <title>Rhizophora mucronata_Transcriptome.</title>
        <authorList>
            <person name="Meera S.P."/>
            <person name="Sreeshan A."/>
            <person name="Augustine A."/>
        </authorList>
    </citation>
    <scope>NUCLEOTIDE SEQUENCE</scope>
    <source>
        <tissue evidence="1">Leaf</tissue>
    </source>
</reference>
<proteinExistence type="predicted"/>
<sequence>MCYLYLKLIMTCCVGQLLERNCSLQFKDGACIILDKNGDEIIKVPMKDKSFSLELQQLNHSVMPTTYDESTLRHKRLGHHHYAGL</sequence>